<accession>A0A9Y2AIU4</accession>
<dbReference type="EMBL" id="CP120678">
    <property type="protein sequence ID" value="WIW70438.1"/>
    <property type="molecule type" value="Genomic_DNA"/>
</dbReference>
<sequence>MGRNVTIQVWNKTQGNFLFVSDTIIHGKYQNGCKPPTEISKDKMESFEVGNHTGAKVGPKGKVTYQTTQNSETFNIIFDWDHPFSASTSSYHCYSSPIGKVTAVLSPEHPIGHNQSITWTVQLNREGAKFGAKCDVAYSK</sequence>
<gene>
    <name evidence="1" type="ORF">P3F81_11185</name>
</gene>
<name>A0A9Y2AIU4_9FIRM</name>
<dbReference type="KEGG" id="sgbi:P3F81_11185"/>
<protein>
    <submittedName>
        <fullName evidence="1">Uncharacterized protein</fullName>
    </submittedName>
</protein>
<dbReference type="Gene3D" id="2.60.270.50">
    <property type="match status" value="1"/>
</dbReference>
<dbReference type="RefSeq" id="WP_147669687.1">
    <property type="nucleotide sequence ID" value="NZ_CP120678.1"/>
</dbReference>
<evidence type="ECO:0000313" key="1">
    <source>
        <dbReference type="EMBL" id="WIW70438.1"/>
    </source>
</evidence>
<dbReference type="AlphaFoldDB" id="A0A9Y2AIU4"/>
<evidence type="ECO:0000313" key="2">
    <source>
        <dbReference type="Proteomes" id="UP001243623"/>
    </source>
</evidence>
<keyword evidence="2" id="KW-1185">Reference proteome</keyword>
<proteinExistence type="predicted"/>
<dbReference type="Proteomes" id="UP001243623">
    <property type="component" value="Chromosome"/>
</dbReference>
<reference evidence="1" key="1">
    <citation type="submission" date="2023-03" db="EMBL/GenBank/DDBJ databases">
        <title>Selenobaculum gbiensis gen. nov. sp. nov., a new bacterium isolated from the gut microbiota of IBD patient.</title>
        <authorList>
            <person name="Yeo S."/>
            <person name="Park H."/>
            <person name="Huh C.S."/>
        </authorList>
    </citation>
    <scope>NUCLEOTIDE SEQUENCE</scope>
    <source>
        <strain evidence="1">ICN-92133</strain>
    </source>
</reference>
<organism evidence="1 2">
    <name type="scientific">Selenobaculum gibii</name>
    <dbReference type="NCBI Taxonomy" id="3054208"/>
    <lineage>
        <taxon>Bacteria</taxon>
        <taxon>Bacillati</taxon>
        <taxon>Bacillota</taxon>
        <taxon>Negativicutes</taxon>
        <taxon>Selenomonadales</taxon>
        <taxon>Selenomonadaceae</taxon>
        <taxon>Selenobaculum</taxon>
    </lineage>
</organism>